<reference evidence="2 3" key="1">
    <citation type="submission" date="2022-06" db="EMBL/GenBank/DDBJ databases">
        <title>New Species of the Genus Actinoplanes, ActinopZanes ferrugineus.</title>
        <authorList>
            <person name="Ding P."/>
        </authorList>
    </citation>
    <scope>NUCLEOTIDE SEQUENCE [LARGE SCALE GENOMIC DNA]</scope>
    <source>
        <strain evidence="2 3">TRM88003</strain>
    </source>
</reference>
<organism evidence="2 3">
    <name type="scientific">Paractinoplanes aksuensis</name>
    <dbReference type="NCBI Taxonomy" id="2939490"/>
    <lineage>
        <taxon>Bacteria</taxon>
        <taxon>Bacillati</taxon>
        <taxon>Actinomycetota</taxon>
        <taxon>Actinomycetes</taxon>
        <taxon>Micromonosporales</taxon>
        <taxon>Micromonosporaceae</taxon>
        <taxon>Paractinoplanes</taxon>
    </lineage>
</organism>
<accession>A0ABT1E3P8</accession>
<dbReference type="Gene3D" id="3.40.190.10">
    <property type="entry name" value="Periplasmic binding protein-like II"/>
    <property type="match status" value="2"/>
</dbReference>
<keyword evidence="1" id="KW-0732">Signal</keyword>
<dbReference type="InterPro" id="IPR006059">
    <property type="entry name" value="SBP"/>
</dbReference>
<dbReference type="PANTHER" id="PTHR43649:SF14">
    <property type="entry name" value="BLR3389 PROTEIN"/>
    <property type="match status" value="1"/>
</dbReference>
<dbReference type="PANTHER" id="PTHR43649">
    <property type="entry name" value="ARABINOSE-BINDING PROTEIN-RELATED"/>
    <property type="match status" value="1"/>
</dbReference>
<evidence type="ECO:0000313" key="3">
    <source>
        <dbReference type="Proteomes" id="UP001523369"/>
    </source>
</evidence>
<dbReference type="RefSeq" id="WP_253243740.1">
    <property type="nucleotide sequence ID" value="NZ_JAMYJR010000063.1"/>
</dbReference>
<dbReference type="Pfam" id="PF01547">
    <property type="entry name" value="SBP_bac_1"/>
    <property type="match status" value="1"/>
</dbReference>
<dbReference type="SUPFAM" id="SSF53850">
    <property type="entry name" value="Periplasmic binding protein-like II"/>
    <property type="match status" value="1"/>
</dbReference>
<dbReference type="EMBL" id="JAMYJR010000063">
    <property type="protein sequence ID" value="MCO8277733.1"/>
    <property type="molecule type" value="Genomic_DNA"/>
</dbReference>
<gene>
    <name evidence="2" type="ORF">M1L60_44885</name>
</gene>
<evidence type="ECO:0000313" key="2">
    <source>
        <dbReference type="EMBL" id="MCO8277733.1"/>
    </source>
</evidence>
<dbReference type="InterPro" id="IPR050490">
    <property type="entry name" value="Bact_solute-bd_prot1"/>
</dbReference>
<sequence>MAPRKFLAVTAAAVLSTVGLAACSGGDDDSGGGSDSGGAVTMTLWHNSTTGPGKAFWDKAVADFHTANPAVTIKIQSIQNEDLDGKLQTSLNSGSAPDIFLQRGGGKMAAMVEAGQLKDITDLVTPETKAAVGDAALGTGQVDGKTYAVPVSILPGGFWYSKNIFQKAGITATPTTVEELVAAAAKLKANGTPIALGAKDAWPAAHWYYFFALRACSKDSLDAAAKDKNFTDPCWTKAGDDLKSFADTEPYNNGFLTTSAQQGAGSSAGLVANGKAGMELMGSWDPGVIAGLTKDKKPLPDLGFFPFPAVAGGQGDPAAIMGGADGFSCSEKAPKECADFLNYILTKPLQEAYYKAFNSLPVSKEAQGAVTEEYLKAVLDAYNKAPYVSQWLDTLYGQNVGNALNVGVVNLLAGKGDVAGIIKATNDAAKKG</sequence>
<protein>
    <submittedName>
        <fullName evidence="2">Extracellular solute-binding protein</fullName>
    </submittedName>
</protein>
<keyword evidence="3" id="KW-1185">Reference proteome</keyword>
<feature type="chain" id="PRO_5045526016" evidence="1">
    <location>
        <begin position="22"/>
        <end position="432"/>
    </location>
</feature>
<name>A0ABT1E3P8_9ACTN</name>
<dbReference type="PROSITE" id="PS51257">
    <property type="entry name" value="PROKAR_LIPOPROTEIN"/>
    <property type="match status" value="1"/>
</dbReference>
<proteinExistence type="predicted"/>
<evidence type="ECO:0000256" key="1">
    <source>
        <dbReference type="SAM" id="SignalP"/>
    </source>
</evidence>
<dbReference type="Proteomes" id="UP001523369">
    <property type="component" value="Unassembled WGS sequence"/>
</dbReference>
<feature type="signal peptide" evidence="1">
    <location>
        <begin position="1"/>
        <end position="21"/>
    </location>
</feature>
<comment type="caution">
    <text evidence="2">The sequence shown here is derived from an EMBL/GenBank/DDBJ whole genome shotgun (WGS) entry which is preliminary data.</text>
</comment>